<dbReference type="AlphaFoldDB" id="A0A7D4CM10"/>
<dbReference type="GeneID" id="55595295"/>
<name>A0A7D4CM10_9EURY</name>
<dbReference type="Proteomes" id="UP000505020">
    <property type="component" value="Chromosome"/>
</dbReference>
<protein>
    <submittedName>
        <fullName evidence="1">Uncharacterized protein</fullName>
    </submittedName>
</protein>
<sequence>MSRFARLVSRRIDGDVCGCFRSVSIIVRGVLDGTDLRSTLRCVRRDGQRLNTRRATAGGHGTVGLTIVELAIVVKVEEVLNVVSPAVIVGYSERYVLAR</sequence>
<dbReference type="EMBL" id="CP053941">
    <property type="protein sequence ID" value="QKG93141.1"/>
    <property type="molecule type" value="Genomic_DNA"/>
</dbReference>
<reference evidence="1 2" key="1">
    <citation type="submission" date="2020-05" db="EMBL/GenBank/DDBJ databases">
        <title>Halorubrum RHB-C sp.nov., an extremely halophilic archaeon isolated from solar salt farm.</title>
        <authorList>
            <person name="Ho H."/>
            <person name="Danganan R.E."/>
            <person name="Dedeles G.R."/>
            <person name="Kim S.-G."/>
        </authorList>
    </citation>
    <scope>NUCLEOTIDE SEQUENCE [LARGE SCALE GENOMIC DNA]</scope>
    <source>
        <strain evidence="1 2">RHB-C</strain>
    </source>
</reference>
<dbReference type="RefSeq" id="WP_173229999.1">
    <property type="nucleotide sequence ID" value="NZ_CP053941.1"/>
</dbReference>
<organism evidence="1 2">
    <name type="scientific">Halorubrum salinarum</name>
    <dbReference type="NCBI Taxonomy" id="2739057"/>
    <lineage>
        <taxon>Archaea</taxon>
        <taxon>Methanobacteriati</taxon>
        <taxon>Methanobacteriota</taxon>
        <taxon>Stenosarchaea group</taxon>
        <taxon>Halobacteria</taxon>
        <taxon>Halobacteriales</taxon>
        <taxon>Haloferacaceae</taxon>
        <taxon>Halorubrum</taxon>
    </lineage>
</organism>
<gene>
    <name evidence="1" type="ORF">HPS36_09795</name>
</gene>
<accession>A0A7D4CM10</accession>
<keyword evidence="2" id="KW-1185">Reference proteome</keyword>
<evidence type="ECO:0000313" key="2">
    <source>
        <dbReference type="Proteomes" id="UP000505020"/>
    </source>
</evidence>
<dbReference type="KEGG" id="hsai:HPS36_09795"/>
<evidence type="ECO:0000313" key="1">
    <source>
        <dbReference type="EMBL" id="QKG93141.1"/>
    </source>
</evidence>
<proteinExistence type="predicted"/>